<evidence type="ECO:0000256" key="2">
    <source>
        <dbReference type="ARBA" id="ARBA00022448"/>
    </source>
</evidence>
<dbReference type="GO" id="GO:0005524">
    <property type="term" value="F:ATP binding"/>
    <property type="evidence" value="ECO:0007669"/>
    <property type="project" value="UniProtKB-KW"/>
</dbReference>
<evidence type="ECO:0000313" key="7">
    <source>
        <dbReference type="Proteomes" id="UP000192527"/>
    </source>
</evidence>
<evidence type="ECO:0000256" key="4">
    <source>
        <dbReference type="ARBA" id="ARBA00022840"/>
    </source>
</evidence>
<dbReference type="InterPro" id="IPR017871">
    <property type="entry name" value="ABC_transporter-like_CS"/>
</dbReference>
<dbReference type="Pfam" id="PF00005">
    <property type="entry name" value="ABC_tran"/>
    <property type="match status" value="1"/>
</dbReference>
<dbReference type="KEGG" id="hmn:HM131_05875"/>
<evidence type="ECO:0000256" key="1">
    <source>
        <dbReference type="ARBA" id="ARBA00005417"/>
    </source>
</evidence>
<reference evidence="6 7" key="1">
    <citation type="submission" date="2017-04" db="EMBL/GenBank/DDBJ databases">
        <title>The whole genome sequencing and assembly of Halobacillus mangrovi strain.</title>
        <authorList>
            <person name="Lee S.-J."/>
            <person name="Park M.-K."/>
            <person name="Kim J.-Y."/>
            <person name="Lee Y.-J."/>
            <person name="Yi H."/>
            <person name="Bahn Y.-S."/>
            <person name="Kim J.F."/>
            <person name="Lee D.-W."/>
        </authorList>
    </citation>
    <scope>NUCLEOTIDE SEQUENCE [LARGE SCALE GENOMIC DNA]</scope>
    <source>
        <strain evidence="6 7">KTB 131</strain>
    </source>
</reference>
<keyword evidence="7" id="KW-1185">Reference proteome</keyword>
<dbReference type="PANTHER" id="PTHR43776:SF8">
    <property type="entry name" value="ABC TRANSPORTER, ATP-BINDING PROTEIN"/>
    <property type="match status" value="1"/>
</dbReference>
<dbReference type="STRING" id="402384.HM131_05875"/>
<accession>A0A1W5ZSX0</accession>
<keyword evidence="2" id="KW-0813">Transport</keyword>
<dbReference type="CDD" id="cd03257">
    <property type="entry name" value="ABC_NikE_OppD_transporters"/>
    <property type="match status" value="1"/>
</dbReference>
<dbReference type="InterPro" id="IPR027417">
    <property type="entry name" value="P-loop_NTPase"/>
</dbReference>
<feature type="domain" description="ABC transporter" evidence="5">
    <location>
        <begin position="15"/>
        <end position="265"/>
    </location>
</feature>
<dbReference type="GO" id="GO:0015833">
    <property type="term" value="P:peptide transport"/>
    <property type="evidence" value="ECO:0007669"/>
    <property type="project" value="InterPro"/>
</dbReference>
<dbReference type="GO" id="GO:0055085">
    <property type="term" value="P:transmembrane transport"/>
    <property type="evidence" value="ECO:0007669"/>
    <property type="project" value="UniProtKB-ARBA"/>
</dbReference>
<dbReference type="FunFam" id="3.40.50.300:FF:000016">
    <property type="entry name" value="Oligopeptide ABC transporter ATP-binding component"/>
    <property type="match status" value="1"/>
</dbReference>
<comment type="similarity">
    <text evidence="1">Belongs to the ABC transporter superfamily.</text>
</comment>
<dbReference type="InterPro" id="IPR003593">
    <property type="entry name" value="AAA+_ATPase"/>
</dbReference>
<evidence type="ECO:0000259" key="5">
    <source>
        <dbReference type="PROSITE" id="PS50893"/>
    </source>
</evidence>
<evidence type="ECO:0000256" key="3">
    <source>
        <dbReference type="ARBA" id="ARBA00022741"/>
    </source>
</evidence>
<dbReference type="InterPro" id="IPR050319">
    <property type="entry name" value="ABC_transp_ATP-bind"/>
</dbReference>
<dbReference type="EMBL" id="CP020772">
    <property type="protein sequence ID" value="ARI76392.1"/>
    <property type="molecule type" value="Genomic_DNA"/>
</dbReference>
<keyword evidence="4" id="KW-0067">ATP-binding</keyword>
<gene>
    <name evidence="6" type="ORF">HM131_05875</name>
</gene>
<keyword evidence="3" id="KW-0547">Nucleotide-binding</keyword>
<organism evidence="6 7">
    <name type="scientific">Halobacillus mangrovi</name>
    <dbReference type="NCBI Taxonomy" id="402384"/>
    <lineage>
        <taxon>Bacteria</taxon>
        <taxon>Bacillati</taxon>
        <taxon>Bacillota</taxon>
        <taxon>Bacilli</taxon>
        <taxon>Bacillales</taxon>
        <taxon>Bacillaceae</taxon>
        <taxon>Halobacillus</taxon>
    </lineage>
</organism>
<dbReference type="NCBIfam" id="TIGR01727">
    <property type="entry name" value="oligo_HPY"/>
    <property type="match status" value="1"/>
</dbReference>
<dbReference type="Gene3D" id="3.40.50.300">
    <property type="entry name" value="P-loop containing nucleotide triphosphate hydrolases"/>
    <property type="match status" value="1"/>
</dbReference>
<name>A0A1W5ZSX0_9BACI</name>
<dbReference type="PROSITE" id="PS00211">
    <property type="entry name" value="ABC_TRANSPORTER_1"/>
    <property type="match status" value="1"/>
</dbReference>
<dbReference type="Proteomes" id="UP000192527">
    <property type="component" value="Chromosome"/>
</dbReference>
<dbReference type="InterPro" id="IPR013563">
    <property type="entry name" value="Oligopep_ABC_C"/>
</dbReference>
<proteinExistence type="inferred from homology"/>
<dbReference type="GO" id="GO:0016887">
    <property type="term" value="F:ATP hydrolysis activity"/>
    <property type="evidence" value="ECO:0007669"/>
    <property type="project" value="InterPro"/>
</dbReference>
<dbReference type="InterPro" id="IPR003439">
    <property type="entry name" value="ABC_transporter-like_ATP-bd"/>
</dbReference>
<dbReference type="NCBIfam" id="NF008453">
    <property type="entry name" value="PRK11308.1"/>
    <property type="match status" value="1"/>
</dbReference>
<evidence type="ECO:0000313" key="6">
    <source>
        <dbReference type="EMBL" id="ARI76392.1"/>
    </source>
</evidence>
<dbReference type="PANTHER" id="PTHR43776">
    <property type="entry name" value="TRANSPORT ATP-BINDING PROTEIN"/>
    <property type="match status" value="1"/>
</dbReference>
<protein>
    <submittedName>
        <fullName evidence="6">Peptide ABC transporter substrate-binding protein</fullName>
    </submittedName>
</protein>
<dbReference type="SUPFAM" id="SSF52540">
    <property type="entry name" value="P-loop containing nucleoside triphosphate hydrolases"/>
    <property type="match status" value="1"/>
</dbReference>
<dbReference type="PROSITE" id="PS50893">
    <property type="entry name" value="ABC_TRANSPORTER_2"/>
    <property type="match status" value="1"/>
</dbReference>
<dbReference type="AlphaFoldDB" id="A0A1W5ZSX0"/>
<dbReference type="SMART" id="SM00382">
    <property type="entry name" value="AAA"/>
    <property type="match status" value="1"/>
</dbReference>
<sequence>MRRCHQMSPVTKPILEVDQVKKYFPIKSGFLKRTVANVQAVESVSVDVMEGETLGVVGESGCGKSTFGRTILGLESLTDGSIKFRGEEIGGLSERQLKKYKKEMQMIFQDPYASLNPRQRIGDALEEAFIIHTKLSKAERRQKVKELLVEVGLKEEHAERYPHEFSGGQRQRIGIARAVSLNPSLIVCDEAVSALDVSVQAQIIQLLKELQQSHQLTYLFISHDLGVVKHISDRVLVMYLGATAELAPADQLFAKPLHPYTQALLSAIPRPVVGRKKERIRLKGELPNAADYPSGCPFHTRCPLAHERCRQERPEWREVEEGHFVACHEV</sequence>
<dbReference type="Pfam" id="PF08352">
    <property type="entry name" value="oligo_HPY"/>
    <property type="match status" value="1"/>
</dbReference>